<proteinExistence type="predicted"/>
<sequence>MKNRLTITLILSTLLMVGCAQKKEVSAIDVNDNIQEADYSTSPISENSYGNGYEYENVDLYDKNSDNYTYNESYDEESSSGGIKNIYFDTDQYIITPDKLHIVRNNARILSSSINSGARVKIEGHCDATGTDEYNYALGLRRAKSAKDAIVSSGISPSTITMVSMGESSPECTTGYSSACYAKNRRVEFKVIR</sequence>
<evidence type="ECO:0000256" key="2">
    <source>
        <dbReference type="ARBA" id="ARBA00023136"/>
    </source>
</evidence>
<evidence type="ECO:0000256" key="3">
    <source>
        <dbReference type="ARBA" id="ARBA00023237"/>
    </source>
</evidence>
<dbReference type="PROSITE" id="PS51123">
    <property type="entry name" value="OMPA_2"/>
    <property type="match status" value="1"/>
</dbReference>
<dbReference type="PRINTS" id="PR01021">
    <property type="entry name" value="OMPADOMAIN"/>
</dbReference>
<dbReference type="PROSITE" id="PS51257">
    <property type="entry name" value="PROKAR_LIPOPROTEIN"/>
    <property type="match status" value="1"/>
</dbReference>
<protein>
    <submittedName>
        <fullName evidence="5">Outer membrane lipoprotein omp16</fullName>
    </submittedName>
</protein>
<dbReference type="EMBL" id="FPHE01000059">
    <property type="protein sequence ID" value="SFV55108.1"/>
    <property type="molecule type" value="Genomic_DNA"/>
</dbReference>
<dbReference type="InterPro" id="IPR006665">
    <property type="entry name" value="OmpA-like"/>
</dbReference>
<dbReference type="InterPro" id="IPR006664">
    <property type="entry name" value="OMP_bac"/>
</dbReference>
<dbReference type="CDD" id="cd07185">
    <property type="entry name" value="OmpA_C-like"/>
    <property type="match status" value="1"/>
</dbReference>
<dbReference type="Gene3D" id="3.30.1330.60">
    <property type="entry name" value="OmpA-like domain"/>
    <property type="match status" value="1"/>
</dbReference>
<reference evidence="5" key="1">
    <citation type="submission" date="2016-10" db="EMBL/GenBank/DDBJ databases">
        <authorList>
            <person name="de Groot N.N."/>
        </authorList>
    </citation>
    <scope>NUCLEOTIDE SEQUENCE</scope>
</reference>
<evidence type="ECO:0000259" key="4">
    <source>
        <dbReference type="PROSITE" id="PS51123"/>
    </source>
</evidence>
<accession>A0A1W1BNH0</accession>
<evidence type="ECO:0000256" key="1">
    <source>
        <dbReference type="ARBA" id="ARBA00004442"/>
    </source>
</evidence>
<evidence type="ECO:0000313" key="5">
    <source>
        <dbReference type="EMBL" id="SFV55108.1"/>
    </source>
</evidence>
<dbReference type="AlphaFoldDB" id="A0A1W1BNH0"/>
<name>A0A1W1BNH0_9ZZZZ</name>
<organism evidence="5">
    <name type="scientific">hydrothermal vent metagenome</name>
    <dbReference type="NCBI Taxonomy" id="652676"/>
    <lineage>
        <taxon>unclassified sequences</taxon>
        <taxon>metagenomes</taxon>
        <taxon>ecological metagenomes</taxon>
    </lineage>
</organism>
<keyword evidence="3" id="KW-0998">Cell outer membrane</keyword>
<dbReference type="Pfam" id="PF00691">
    <property type="entry name" value="OmpA"/>
    <property type="match status" value="1"/>
</dbReference>
<dbReference type="SUPFAM" id="SSF103088">
    <property type="entry name" value="OmpA-like"/>
    <property type="match status" value="1"/>
</dbReference>
<keyword evidence="5" id="KW-0449">Lipoprotein</keyword>
<dbReference type="InterPro" id="IPR050330">
    <property type="entry name" value="Bact_OuterMem_StrucFunc"/>
</dbReference>
<comment type="subcellular location">
    <subcellularLocation>
        <location evidence="1">Cell outer membrane</location>
    </subcellularLocation>
</comment>
<feature type="domain" description="OmpA-like" evidence="4">
    <location>
        <begin position="75"/>
        <end position="193"/>
    </location>
</feature>
<keyword evidence="2" id="KW-0472">Membrane</keyword>
<dbReference type="PANTHER" id="PTHR30329:SF21">
    <property type="entry name" value="LIPOPROTEIN YIAD-RELATED"/>
    <property type="match status" value="1"/>
</dbReference>
<dbReference type="GO" id="GO:0009279">
    <property type="term" value="C:cell outer membrane"/>
    <property type="evidence" value="ECO:0007669"/>
    <property type="project" value="UniProtKB-SubCell"/>
</dbReference>
<gene>
    <name evidence="5" type="ORF">MNB_SV-12-307</name>
</gene>
<dbReference type="InterPro" id="IPR036737">
    <property type="entry name" value="OmpA-like_sf"/>
</dbReference>
<dbReference type="PANTHER" id="PTHR30329">
    <property type="entry name" value="STATOR ELEMENT OF FLAGELLAR MOTOR COMPLEX"/>
    <property type="match status" value="1"/>
</dbReference>